<evidence type="ECO:0000313" key="3">
    <source>
        <dbReference type="EMBL" id="KKW66802.1"/>
    </source>
</evidence>
<sequence>MTRTDLAPIAERTALRRIALPCALVLTLCGTAAYVQAQAFKCTNAQGHVSYQQTPCPQATAGDLFVDPLTRQRQENEAAHRTASAQQRAQYRLQQQQELQRLRQAVLQAGAARTGMPPPDDAATVLGLSENESIVPVDTAGAAKPQ</sequence>
<dbReference type="RefSeq" id="WP_046742777.1">
    <property type="nucleotide sequence ID" value="NZ_LBNQ01000041.1"/>
</dbReference>
<dbReference type="InterPro" id="IPR025392">
    <property type="entry name" value="DUF4124"/>
</dbReference>
<feature type="chain" id="PRO_5006712954" description="DUF4124 domain-containing protein" evidence="1">
    <location>
        <begin position="38"/>
        <end position="146"/>
    </location>
</feature>
<organism evidence="3 4">
    <name type="scientific">Lampropedia cohaerens</name>
    <dbReference type="NCBI Taxonomy" id="1610491"/>
    <lineage>
        <taxon>Bacteria</taxon>
        <taxon>Pseudomonadati</taxon>
        <taxon>Pseudomonadota</taxon>
        <taxon>Betaproteobacteria</taxon>
        <taxon>Burkholderiales</taxon>
        <taxon>Comamonadaceae</taxon>
        <taxon>Lampropedia</taxon>
    </lineage>
</organism>
<name>A0A0U1PW87_9BURK</name>
<keyword evidence="4" id="KW-1185">Reference proteome</keyword>
<proteinExistence type="predicted"/>
<dbReference type="Proteomes" id="UP000050580">
    <property type="component" value="Unassembled WGS sequence"/>
</dbReference>
<evidence type="ECO:0000259" key="2">
    <source>
        <dbReference type="Pfam" id="PF13511"/>
    </source>
</evidence>
<comment type="caution">
    <text evidence="3">The sequence shown here is derived from an EMBL/GenBank/DDBJ whole genome shotgun (WGS) entry which is preliminary data.</text>
</comment>
<dbReference type="EMBL" id="LBNQ01000041">
    <property type="protein sequence ID" value="KKW66802.1"/>
    <property type="molecule type" value="Genomic_DNA"/>
</dbReference>
<accession>A0A0U1PW87</accession>
<dbReference type="Pfam" id="PF13511">
    <property type="entry name" value="DUF4124"/>
    <property type="match status" value="1"/>
</dbReference>
<dbReference type="STRING" id="1610491.AAV94_13695"/>
<feature type="signal peptide" evidence="1">
    <location>
        <begin position="1"/>
        <end position="37"/>
    </location>
</feature>
<reference evidence="3 4" key="1">
    <citation type="submission" date="2015-05" db="EMBL/GenBank/DDBJ databases">
        <title>Draft genome sequence of Lampropedia sp. CT6, isolated from the microbial mat of a hot water spring, located at Manikaran, India.</title>
        <authorList>
            <person name="Tripathi C."/>
            <person name="Rani P."/>
            <person name="Mahato N.K."/>
            <person name="Lal R."/>
        </authorList>
    </citation>
    <scope>NUCLEOTIDE SEQUENCE [LARGE SCALE GENOMIC DNA]</scope>
    <source>
        <strain evidence="3 4">CT6</strain>
    </source>
</reference>
<dbReference type="OrthoDB" id="8812273at2"/>
<dbReference type="AlphaFoldDB" id="A0A0U1PW87"/>
<evidence type="ECO:0000313" key="4">
    <source>
        <dbReference type="Proteomes" id="UP000050580"/>
    </source>
</evidence>
<gene>
    <name evidence="3" type="ORF">AAV94_13695</name>
</gene>
<protein>
    <recommendedName>
        <fullName evidence="2">DUF4124 domain-containing protein</fullName>
    </recommendedName>
</protein>
<keyword evidence="1" id="KW-0732">Signal</keyword>
<feature type="domain" description="DUF4124" evidence="2">
    <location>
        <begin position="27"/>
        <end position="62"/>
    </location>
</feature>
<evidence type="ECO:0000256" key="1">
    <source>
        <dbReference type="SAM" id="SignalP"/>
    </source>
</evidence>